<keyword evidence="6 11" id="KW-0862">Zinc</keyword>
<dbReference type="SUPFAM" id="SSF46785">
    <property type="entry name" value="Winged helix' DNA-binding domain"/>
    <property type="match status" value="1"/>
</dbReference>
<sequence>MDSVTQTSAAPAAPDWRALLKARGLRVTRQRLAVLSSLHDAGHLMADEIARAIPAVAGPEAAIALPSVYAVLGDLERADLVRKVDLGTGRALFETRVGDNHHHAVCRTCGRVDDVPCAVGHAPCLDPQSTDMRIEVADVVFRGLCHDCATAANTAQPAVGHEDSTMNGVNHD</sequence>
<dbReference type="AlphaFoldDB" id="A0AAE3YHW8"/>
<gene>
    <name evidence="12" type="ORF">J2S35_001399</name>
</gene>
<dbReference type="InterPro" id="IPR036388">
    <property type="entry name" value="WH-like_DNA-bd_sf"/>
</dbReference>
<dbReference type="Pfam" id="PF01475">
    <property type="entry name" value="FUR"/>
    <property type="match status" value="1"/>
</dbReference>
<proteinExistence type="inferred from homology"/>
<keyword evidence="10" id="KW-0804">Transcription</keyword>
<feature type="binding site" evidence="11">
    <location>
        <position position="145"/>
    </location>
    <ligand>
        <name>Zn(2+)</name>
        <dbReference type="ChEBI" id="CHEBI:29105"/>
    </ligand>
</feature>
<comment type="caution">
    <text evidence="12">The sequence shown here is derived from an EMBL/GenBank/DDBJ whole genome shotgun (WGS) entry which is preliminary data.</text>
</comment>
<comment type="cofactor">
    <cofactor evidence="11">
        <name>Zn(2+)</name>
        <dbReference type="ChEBI" id="CHEBI:29105"/>
    </cofactor>
    <text evidence="11">Binds 1 zinc ion per subunit.</text>
</comment>
<dbReference type="GO" id="GO:0005737">
    <property type="term" value="C:cytoplasm"/>
    <property type="evidence" value="ECO:0007669"/>
    <property type="project" value="UniProtKB-SubCell"/>
</dbReference>
<keyword evidence="5 11" id="KW-0479">Metal-binding</keyword>
<dbReference type="InterPro" id="IPR036390">
    <property type="entry name" value="WH_DNA-bd_sf"/>
</dbReference>
<dbReference type="InterPro" id="IPR043135">
    <property type="entry name" value="Fur_C"/>
</dbReference>
<dbReference type="GO" id="GO:0045892">
    <property type="term" value="P:negative regulation of DNA-templated transcription"/>
    <property type="evidence" value="ECO:0007669"/>
    <property type="project" value="TreeGrafter"/>
</dbReference>
<evidence type="ECO:0000256" key="3">
    <source>
        <dbReference type="ARBA" id="ARBA00022490"/>
    </source>
</evidence>
<evidence type="ECO:0000256" key="6">
    <source>
        <dbReference type="ARBA" id="ARBA00022833"/>
    </source>
</evidence>
<evidence type="ECO:0000256" key="7">
    <source>
        <dbReference type="ARBA" id="ARBA00023004"/>
    </source>
</evidence>
<dbReference type="PANTHER" id="PTHR33202">
    <property type="entry name" value="ZINC UPTAKE REGULATION PROTEIN"/>
    <property type="match status" value="1"/>
</dbReference>
<evidence type="ECO:0000256" key="10">
    <source>
        <dbReference type="ARBA" id="ARBA00023163"/>
    </source>
</evidence>
<dbReference type="Gene3D" id="3.30.1490.190">
    <property type="match status" value="1"/>
</dbReference>
<keyword evidence="7" id="KW-0408">Iron</keyword>
<dbReference type="GO" id="GO:0003700">
    <property type="term" value="F:DNA-binding transcription factor activity"/>
    <property type="evidence" value="ECO:0007669"/>
    <property type="project" value="InterPro"/>
</dbReference>
<dbReference type="InterPro" id="IPR002481">
    <property type="entry name" value="FUR"/>
</dbReference>
<keyword evidence="3" id="KW-0963">Cytoplasm</keyword>
<accession>A0AAE3YHW8</accession>
<dbReference type="Gene3D" id="1.10.10.10">
    <property type="entry name" value="Winged helix-like DNA-binding domain superfamily/Winged helix DNA-binding domain"/>
    <property type="match status" value="1"/>
</dbReference>
<dbReference type="GO" id="GO:0008270">
    <property type="term" value="F:zinc ion binding"/>
    <property type="evidence" value="ECO:0007669"/>
    <property type="project" value="TreeGrafter"/>
</dbReference>
<dbReference type="CDD" id="cd07153">
    <property type="entry name" value="Fur_like"/>
    <property type="match status" value="1"/>
</dbReference>
<dbReference type="GO" id="GO:1900376">
    <property type="term" value="P:regulation of secondary metabolite biosynthetic process"/>
    <property type="evidence" value="ECO:0007669"/>
    <property type="project" value="TreeGrafter"/>
</dbReference>
<keyword evidence="8" id="KW-0805">Transcription regulation</keyword>
<dbReference type="RefSeq" id="WP_309851498.1">
    <property type="nucleotide sequence ID" value="NZ_BAAAIU010000003.1"/>
</dbReference>
<name>A0AAE3YHW8_9MICC</name>
<dbReference type="Proteomes" id="UP001247307">
    <property type="component" value="Unassembled WGS sequence"/>
</dbReference>
<dbReference type="GO" id="GO:0000976">
    <property type="term" value="F:transcription cis-regulatory region binding"/>
    <property type="evidence" value="ECO:0007669"/>
    <property type="project" value="TreeGrafter"/>
</dbReference>
<keyword evidence="13" id="KW-1185">Reference proteome</keyword>
<evidence type="ECO:0000256" key="1">
    <source>
        <dbReference type="ARBA" id="ARBA00004496"/>
    </source>
</evidence>
<dbReference type="EMBL" id="JAVDUI010000001">
    <property type="protein sequence ID" value="MDR6892459.1"/>
    <property type="molecule type" value="Genomic_DNA"/>
</dbReference>
<evidence type="ECO:0000256" key="4">
    <source>
        <dbReference type="ARBA" id="ARBA00022491"/>
    </source>
</evidence>
<feature type="binding site" evidence="11">
    <location>
        <position position="109"/>
    </location>
    <ligand>
        <name>Zn(2+)</name>
        <dbReference type="ChEBI" id="CHEBI:29105"/>
    </ligand>
</feature>
<comment type="similarity">
    <text evidence="2">Belongs to the Fur family.</text>
</comment>
<evidence type="ECO:0000256" key="8">
    <source>
        <dbReference type="ARBA" id="ARBA00023015"/>
    </source>
</evidence>
<organism evidence="12 13">
    <name type="scientific">Falsarthrobacter nasiphocae</name>
    <dbReference type="NCBI Taxonomy" id="189863"/>
    <lineage>
        <taxon>Bacteria</taxon>
        <taxon>Bacillati</taxon>
        <taxon>Actinomycetota</taxon>
        <taxon>Actinomycetes</taxon>
        <taxon>Micrococcales</taxon>
        <taxon>Micrococcaceae</taxon>
        <taxon>Falsarthrobacter</taxon>
    </lineage>
</organism>
<evidence type="ECO:0000256" key="9">
    <source>
        <dbReference type="ARBA" id="ARBA00023125"/>
    </source>
</evidence>
<evidence type="ECO:0000256" key="11">
    <source>
        <dbReference type="PIRSR" id="PIRSR602481-1"/>
    </source>
</evidence>
<keyword evidence="4" id="KW-0678">Repressor</keyword>
<keyword evidence="9" id="KW-0238">DNA-binding</keyword>
<feature type="binding site" evidence="11">
    <location>
        <position position="106"/>
    </location>
    <ligand>
        <name>Zn(2+)</name>
        <dbReference type="ChEBI" id="CHEBI:29105"/>
    </ligand>
</feature>
<evidence type="ECO:0000256" key="2">
    <source>
        <dbReference type="ARBA" id="ARBA00007957"/>
    </source>
</evidence>
<reference evidence="12" key="1">
    <citation type="submission" date="2023-07" db="EMBL/GenBank/DDBJ databases">
        <title>Sequencing the genomes of 1000 actinobacteria strains.</title>
        <authorList>
            <person name="Klenk H.-P."/>
        </authorList>
    </citation>
    <scope>NUCLEOTIDE SEQUENCE</scope>
    <source>
        <strain evidence="12">DSM 13988</strain>
    </source>
</reference>
<evidence type="ECO:0000313" key="13">
    <source>
        <dbReference type="Proteomes" id="UP001247307"/>
    </source>
</evidence>
<dbReference type="PANTHER" id="PTHR33202:SF18">
    <property type="entry name" value="TRANSCRIPTIONAL REGULATOR FURA"/>
    <property type="match status" value="1"/>
</dbReference>
<evidence type="ECO:0000256" key="5">
    <source>
        <dbReference type="ARBA" id="ARBA00022723"/>
    </source>
</evidence>
<comment type="subcellular location">
    <subcellularLocation>
        <location evidence="1">Cytoplasm</location>
    </subcellularLocation>
</comment>
<evidence type="ECO:0000313" key="12">
    <source>
        <dbReference type="EMBL" id="MDR6892459.1"/>
    </source>
</evidence>
<feature type="binding site" evidence="11">
    <location>
        <position position="148"/>
    </location>
    <ligand>
        <name>Zn(2+)</name>
        <dbReference type="ChEBI" id="CHEBI:29105"/>
    </ligand>
</feature>
<protein>
    <submittedName>
        <fullName evidence="12">Fe2+ or Zn2+ uptake regulation protein</fullName>
    </submittedName>
</protein>